<dbReference type="Proteomes" id="UP000217790">
    <property type="component" value="Unassembled WGS sequence"/>
</dbReference>
<dbReference type="EMBL" id="KZ293752">
    <property type="protein sequence ID" value="PBK80145.1"/>
    <property type="molecule type" value="Genomic_DNA"/>
</dbReference>
<proteinExistence type="predicted"/>
<accession>A0A2H3CAP2</accession>
<evidence type="ECO:0000313" key="1">
    <source>
        <dbReference type="EMBL" id="PBK80145.1"/>
    </source>
</evidence>
<reference evidence="2" key="1">
    <citation type="journal article" date="2017" name="Nat. Ecol. Evol.">
        <title>Genome expansion and lineage-specific genetic innovations in the forest pathogenic fungi Armillaria.</title>
        <authorList>
            <person name="Sipos G."/>
            <person name="Prasanna A.N."/>
            <person name="Walter M.C."/>
            <person name="O'Connor E."/>
            <person name="Balint B."/>
            <person name="Krizsan K."/>
            <person name="Kiss B."/>
            <person name="Hess J."/>
            <person name="Varga T."/>
            <person name="Slot J."/>
            <person name="Riley R."/>
            <person name="Boka B."/>
            <person name="Rigling D."/>
            <person name="Barry K."/>
            <person name="Lee J."/>
            <person name="Mihaltcheva S."/>
            <person name="LaButti K."/>
            <person name="Lipzen A."/>
            <person name="Waldron R."/>
            <person name="Moloney N.M."/>
            <person name="Sperisen C."/>
            <person name="Kredics L."/>
            <person name="Vagvoelgyi C."/>
            <person name="Patrignani A."/>
            <person name="Fitzpatrick D."/>
            <person name="Nagy I."/>
            <person name="Doyle S."/>
            <person name="Anderson J.B."/>
            <person name="Grigoriev I.V."/>
            <person name="Gueldener U."/>
            <person name="Muensterkoetter M."/>
            <person name="Nagy L.G."/>
        </authorList>
    </citation>
    <scope>NUCLEOTIDE SEQUENCE [LARGE SCALE GENOMIC DNA]</scope>
    <source>
        <strain evidence="2">Ar21-2</strain>
    </source>
</reference>
<evidence type="ECO:0000313" key="2">
    <source>
        <dbReference type="Proteomes" id="UP000217790"/>
    </source>
</evidence>
<dbReference type="AlphaFoldDB" id="A0A2H3CAP2"/>
<sequence>MEDEESLPVRLCQIPRPSRRLSHPPRGEERRECTDCVREVQNTTTRARRWLCTNIDQRLVTTKSALPTRLLAC</sequence>
<organism evidence="1 2">
    <name type="scientific">Armillaria gallica</name>
    <name type="common">Bulbous honey fungus</name>
    <name type="synonym">Armillaria bulbosa</name>
    <dbReference type="NCBI Taxonomy" id="47427"/>
    <lineage>
        <taxon>Eukaryota</taxon>
        <taxon>Fungi</taxon>
        <taxon>Dikarya</taxon>
        <taxon>Basidiomycota</taxon>
        <taxon>Agaricomycotina</taxon>
        <taxon>Agaricomycetes</taxon>
        <taxon>Agaricomycetidae</taxon>
        <taxon>Agaricales</taxon>
        <taxon>Marasmiineae</taxon>
        <taxon>Physalacriaceae</taxon>
        <taxon>Armillaria</taxon>
    </lineage>
</organism>
<name>A0A2H3CAP2_ARMGA</name>
<gene>
    <name evidence="1" type="ORF">ARMGADRAFT_87885</name>
</gene>
<keyword evidence="2" id="KW-1185">Reference proteome</keyword>
<protein>
    <submittedName>
        <fullName evidence="1">Uncharacterized protein</fullName>
    </submittedName>
</protein>
<dbReference type="InParanoid" id="A0A2H3CAP2"/>